<accession>A0A076FHP7</accession>
<organism evidence="1 2">
    <name type="scientific">Aureococcus anophagefferens virus</name>
    <dbReference type="NCBI Taxonomy" id="1474867"/>
    <lineage>
        <taxon>Viruses</taxon>
        <taxon>Varidnaviria</taxon>
        <taxon>Bamfordvirae</taxon>
        <taxon>Nucleocytoviricota</taxon>
        <taxon>Megaviricetes</taxon>
        <taxon>Imitervirales</taxon>
        <taxon>Schizomimiviridae</taxon>
        <taxon>Kratosvirus</taxon>
        <taxon>Kratosvirus quantuckense</taxon>
    </lineage>
</organism>
<dbReference type="KEGG" id="vg:20041613"/>
<dbReference type="OrthoDB" id="834at10501"/>
<dbReference type="InterPro" id="IPR005046">
    <property type="entry name" value="DUF285"/>
</dbReference>
<evidence type="ECO:0000313" key="1">
    <source>
        <dbReference type="EMBL" id="AII16941.1"/>
    </source>
</evidence>
<dbReference type="GeneID" id="20041613"/>
<sequence>MSKTYTQEEQIDIVKKITCRLPFDVEKYIAEFRKKPLDNHSIKWAVENYKKGGDDKIAIEKIYGKIQYWDTSEVTRMTFLFLDAYYFNEDISEWDVSKVTDMCGMFYHASCFNQDISGWDVSNVTNMKSMFEGDISFNQPIGKWGKKTGKVTTMESMFEDTNNFNQDISEWDVSEVTTMESMFNNAEKFDQDISEWDVSKVTNMNCMFCLSYSFNQPIGNWNIESLQIMNCMFMNSSMERCNYFALIQKYSAKDFVIEANSITSGDFTELHSLVRSEIIYNEYERIVNQESILMNNQNNLSNALEARDAAKAVLNTYCFYANCNYCVEHAHRTFYDDAITAWNTAANAYILIHINTIWEEVVSNFAI</sequence>
<dbReference type="RefSeq" id="YP_009052150.1">
    <property type="nucleotide sequence ID" value="NC_024697.1"/>
</dbReference>
<proteinExistence type="predicted"/>
<name>A0A076FHP7_9VIRU</name>
<dbReference type="NCBIfam" id="TIGR02167">
    <property type="entry name" value="Liste_lipo_26"/>
    <property type="match status" value="4"/>
</dbReference>
<dbReference type="Pfam" id="PF03382">
    <property type="entry name" value="DUF285"/>
    <property type="match status" value="2"/>
</dbReference>
<evidence type="ECO:0008006" key="3">
    <source>
        <dbReference type="Google" id="ProtNLM"/>
    </source>
</evidence>
<keyword evidence="2" id="KW-1185">Reference proteome</keyword>
<dbReference type="InterPro" id="IPR011889">
    <property type="entry name" value="Liste_lipo_26"/>
</dbReference>
<dbReference type="Proteomes" id="UP000028667">
    <property type="component" value="Segment"/>
</dbReference>
<reference evidence="1 2" key="1">
    <citation type="journal article" date="2014" name="Virology">
        <title>Genome of brown tide virus (AaV), the little giant of the Megaviridae, elucidates NCLDV genome expansion and host-virus coevolution.</title>
        <authorList>
            <person name="Moniruzzaman M."/>
            <person name="LeCleir G.R."/>
            <person name="Brown C.M."/>
            <person name="Gobler C.J."/>
            <person name="Bidle K.D."/>
            <person name="Wilson W.H."/>
            <person name="Wilhelm S.W."/>
        </authorList>
    </citation>
    <scope>NUCLEOTIDE SEQUENCE [LARGE SCALE GENOMIC DNA]</scope>
    <source>
        <strain evidence="1">BtV-01</strain>
    </source>
</reference>
<dbReference type="EMBL" id="KJ645900">
    <property type="protein sequence ID" value="AII16941.1"/>
    <property type="molecule type" value="Genomic_DNA"/>
</dbReference>
<protein>
    <recommendedName>
        <fullName evidence="3">BspA family leucine-rich repeat surface protein</fullName>
    </recommendedName>
</protein>
<gene>
    <name evidence="1" type="ORF">AaV_072</name>
</gene>
<evidence type="ECO:0000313" key="2">
    <source>
        <dbReference type="Proteomes" id="UP000028667"/>
    </source>
</evidence>